<proteinExistence type="predicted"/>
<evidence type="ECO:0000259" key="3">
    <source>
        <dbReference type="PROSITE" id="PS51464"/>
    </source>
</evidence>
<reference evidence="4 5" key="2">
    <citation type="submission" date="2020-03" db="EMBL/GenBank/DDBJ databases">
        <authorList>
            <person name="Ichikawa N."/>
            <person name="Kimura A."/>
            <person name="Kitahashi Y."/>
            <person name="Uohara A."/>
        </authorList>
    </citation>
    <scope>NUCLEOTIDE SEQUENCE [LARGE SCALE GENOMIC DNA]</scope>
    <source>
        <strain evidence="4 5">NBRC 108638</strain>
    </source>
</reference>
<dbReference type="GO" id="GO:0046348">
    <property type="term" value="P:amino sugar catabolic process"/>
    <property type="evidence" value="ECO:0007669"/>
    <property type="project" value="InterPro"/>
</dbReference>
<dbReference type="CDD" id="cd05007">
    <property type="entry name" value="SIS_Etherase"/>
    <property type="match status" value="1"/>
</dbReference>
<dbReference type="Gene3D" id="3.40.50.10490">
    <property type="entry name" value="Glucose-6-phosphate isomerase like protein, domain 1"/>
    <property type="match status" value="1"/>
</dbReference>
<dbReference type="GO" id="GO:0016803">
    <property type="term" value="F:ether hydrolase activity"/>
    <property type="evidence" value="ECO:0007669"/>
    <property type="project" value="TreeGrafter"/>
</dbReference>
<dbReference type="PROSITE" id="PS01272">
    <property type="entry name" value="GCKR"/>
    <property type="match status" value="1"/>
</dbReference>
<dbReference type="Gene3D" id="1.10.8.1080">
    <property type="match status" value="1"/>
</dbReference>
<evidence type="ECO:0000256" key="2">
    <source>
        <dbReference type="ARBA" id="ARBA00023277"/>
    </source>
</evidence>
<dbReference type="NCBIfam" id="NF009222">
    <property type="entry name" value="PRK12570.1"/>
    <property type="match status" value="1"/>
</dbReference>
<keyword evidence="1" id="KW-0456">Lyase</keyword>
<gene>
    <name evidence="4" type="primary">murQ_2</name>
    <name evidence="4" type="ORF">Prum_095840</name>
</gene>
<dbReference type="AlphaFoldDB" id="A0A6V8LFA6"/>
<dbReference type="SUPFAM" id="SSF53697">
    <property type="entry name" value="SIS domain"/>
    <property type="match status" value="1"/>
</dbReference>
<reference evidence="4 5" key="1">
    <citation type="submission" date="2020-03" db="EMBL/GenBank/DDBJ databases">
        <title>Whole genome shotgun sequence of Phytohabitans rumicis NBRC 108638.</title>
        <authorList>
            <person name="Komaki H."/>
            <person name="Tamura T."/>
        </authorList>
    </citation>
    <scope>NUCLEOTIDE SEQUENCE [LARGE SCALE GENOMIC DNA]</scope>
    <source>
        <strain evidence="4 5">NBRC 108638</strain>
    </source>
</reference>
<dbReference type="PANTHER" id="PTHR10088:SF4">
    <property type="entry name" value="GLUCOKINASE REGULATORY PROTEIN"/>
    <property type="match status" value="1"/>
</dbReference>
<dbReference type="EMBL" id="BLPG01000002">
    <property type="protein sequence ID" value="GFJ95942.1"/>
    <property type="molecule type" value="Genomic_DNA"/>
</dbReference>
<evidence type="ECO:0000313" key="5">
    <source>
        <dbReference type="Proteomes" id="UP000482960"/>
    </source>
</evidence>
<evidence type="ECO:0000313" key="4">
    <source>
        <dbReference type="EMBL" id="GFJ95942.1"/>
    </source>
</evidence>
<dbReference type="Proteomes" id="UP000482960">
    <property type="component" value="Unassembled WGS sequence"/>
</dbReference>
<dbReference type="InterPro" id="IPR005486">
    <property type="entry name" value="Glucokinase_regulatory_CS"/>
</dbReference>
<dbReference type="Pfam" id="PF01380">
    <property type="entry name" value="SIS"/>
    <property type="match status" value="1"/>
</dbReference>
<comment type="caution">
    <text evidence="4">The sequence shown here is derived from an EMBL/GenBank/DDBJ whole genome shotgun (WGS) entry which is preliminary data.</text>
</comment>
<dbReference type="GO" id="GO:0009254">
    <property type="term" value="P:peptidoglycan turnover"/>
    <property type="evidence" value="ECO:0007669"/>
    <property type="project" value="TreeGrafter"/>
</dbReference>
<organism evidence="4 5">
    <name type="scientific">Phytohabitans rumicis</name>
    <dbReference type="NCBI Taxonomy" id="1076125"/>
    <lineage>
        <taxon>Bacteria</taxon>
        <taxon>Bacillati</taxon>
        <taxon>Actinomycetota</taxon>
        <taxon>Actinomycetes</taxon>
        <taxon>Micromonosporales</taxon>
        <taxon>Micromonosporaceae</taxon>
    </lineage>
</organism>
<dbReference type="InterPro" id="IPR040190">
    <property type="entry name" value="MURQ/GCKR"/>
</dbReference>
<dbReference type="InterPro" id="IPR001347">
    <property type="entry name" value="SIS_dom"/>
</dbReference>
<dbReference type="RefSeq" id="WP_246278769.1">
    <property type="nucleotide sequence ID" value="NZ_BAABJB010000019.1"/>
</dbReference>
<keyword evidence="2" id="KW-0119">Carbohydrate metabolism</keyword>
<protein>
    <submittedName>
        <fullName evidence="4">N-acetylmuramic acid 6-phosphate etherase</fullName>
    </submittedName>
</protein>
<evidence type="ECO:0000256" key="1">
    <source>
        <dbReference type="ARBA" id="ARBA00023239"/>
    </source>
</evidence>
<dbReference type="GO" id="GO:0016835">
    <property type="term" value="F:carbon-oxygen lyase activity"/>
    <property type="evidence" value="ECO:0007669"/>
    <property type="project" value="InterPro"/>
</dbReference>
<dbReference type="PROSITE" id="PS51464">
    <property type="entry name" value="SIS"/>
    <property type="match status" value="1"/>
</dbReference>
<name>A0A6V8LFA6_9ACTN</name>
<dbReference type="NCBIfam" id="NF003915">
    <property type="entry name" value="PRK05441.1"/>
    <property type="match status" value="1"/>
</dbReference>
<dbReference type="PANTHER" id="PTHR10088">
    <property type="entry name" value="GLUCOKINASE REGULATORY PROTEIN"/>
    <property type="match status" value="1"/>
</dbReference>
<dbReference type="GO" id="GO:0097367">
    <property type="term" value="F:carbohydrate derivative binding"/>
    <property type="evidence" value="ECO:0007669"/>
    <property type="project" value="InterPro"/>
</dbReference>
<keyword evidence="5" id="KW-1185">Reference proteome</keyword>
<accession>A0A6V8LFA6</accession>
<sequence length="297" mass="30209">MASTEDRNPRTADIDRWPSDRVVEALLDEDTAAIEAARTATPALADAVDRALVRVARGGTVHYFGAGASGRLAVLDATEATPTFGTAPGLFTAHFPGGGPAVLDSTVDLEDAEQAGHADAATLTGLDVAVGLTASGTTRYVAGALARARRAGALTVLVTCNAGSPLAAFADVNVVAPTGPEAVTGSTRLKAGTATKVLLNAFSTALMVRSGRTYSNLMVNLVATNDKLHARAVRVIEMATGLGAAQSAQALADCGGDVPLALLRALSGRTVDECRRALDGGRGVRAALELMAVHNAQ</sequence>
<dbReference type="InterPro" id="IPR046348">
    <property type="entry name" value="SIS_dom_sf"/>
</dbReference>
<feature type="domain" description="SIS" evidence="3">
    <location>
        <begin position="51"/>
        <end position="212"/>
    </location>
</feature>
<dbReference type="InterPro" id="IPR005488">
    <property type="entry name" value="Etherase_MurQ"/>
</dbReference>